<protein>
    <submittedName>
        <fullName evidence="1">Uncharacterized protein</fullName>
    </submittedName>
</protein>
<dbReference type="AlphaFoldDB" id="A0AAQ4FMA2"/>
<keyword evidence="2" id="KW-1185">Reference proteome</keyword>
<sequence>MQEAESSQDTYQHPETFTVEVCIVTTKEYRDRYSNYVAMVTYFGSMLNSSAKVIRYFKSRNKVKHVNGKTTLNRLSNLINEDCFRICDAVILIT</sequence>
<accession>A0AAQ4FMA2</accession>
<evidence type="ECO:0000313" key="1">
    <source>
        <dbReference type="EMBL" id="KAK8788404.1"/>
    </source>
</evidence>
<dbReference type="EMBL" id="JARKHS020000835">
    <property type="protein sequence ID" value="KAK8788404.1"/>
    <property type="molecule type" value="Genomic_DNA"/>
</dbReference>
<name>A0AAQ4FMA2_AMBAM</name>
<evidence type="ECO:0000313" key="2">
    <source>
        <dbReference type="Proteomes" id="UP001321473"/>
    </source>
</evidence>
<dbReference type="Proteomes" id="UP001321473">
    <property type="component" value="Unassembled WGS sequence"/>
</dbReference>
<organism evidence="1 2">
    <name type="scientific">Amblyomma americanum</name>
    <name type="common">Lone star tick</name>
    <dbReference type="NCBI Taxonomy" id="6943"/>
    <lineage>
        <taxon>Eukaryota</taxon>
        <taxon>Metazoa</taxon>
        <taxon>Ecdysozoa</taxon>
        <taxon>Arthropoda</taxon>
        <taxon>Chelicerata</taxon>
        <taxon>Arachnida</taxon>
        <taxon>Acari</taxon>
        <taxon>Parasitiformes</taxon>
        <taxon>Ixodida</taxon>
        <taxon>Ixodoidea</taxon>
        <taxon>Ixodidae</taxon>
        <taxon>Amblyomminae</taxon>
        <taxon>Amblyomma</taxon>
    </lineage>
</organism>
<proteinExistence type="predicted"/>
<gene>
    <name evidence="1" type="ORF">V5799_021820</name>
</gene>
<feature type="non-terminal residue" evidence="1">
    <location>
        <position position="94"/>
    </location>
</feature>
<reference evidence="1 2" key="1">
    <citation type="journal article" date="2023" name="Arcadia Sci">
        <title>De novo assembly of a long-read Amblyomma americanum tick genome.</title>
        <authorList>
            <person name="Chou S."/>
            <person name="Poskanzer K.E."/>
            <person name="Rollins M."/>
            <person name="Thuy-Boun P.S."/>
        </authorList>
    </citation>
    <scope>NUCLEOTIDE SEQUENCE [LARGE SCALE GENOMIC DNA]</scope>
    <source>
        <strain evidence="1">F_SG_1</strain>
        <tissue evidence="1">Salivary glands</tissue>
    </source>
</reference>
<comment type="caution">
    <text evidence="1">The sequence shown here is derived from an EMBL/GenBank/DDBJ whole genome shotgun (WGS) entry which is preliminary data.</text>
</comment>